<evidence type="ECO:0000313" key="1">
    <source>
        <dbReference type="EMBL" id="CUU26265.1"/>
    </source>
</evidence>
<name>A0A0U5L618_9GAMM</name>
<organism evidence="1 2">
    <name type="scientific">Duffyella gerundensis</name>
    <dbReference type="NCBI Taxonomy" id="1619313"/>
    <lineage>
        <taxon>Bacteria</taxon>
        <taxon>Pseudomonadati</taxon>
        <taxon>Pseudomonadota</taxon>
        <taxon>Gammaproteobacteria</taxon>
        <taxon>Enterobacterales</taxon>
        <taxon>Erwiniaceae</taxon>
        <taxon>Duffyella</taxon>
    </lineage>
</organism>
<proteinExistence type="predicted"/>
<accession>A0A0U5L618</accession>
<sequence>MNNVISDLHHLALLEGDLLIARANVRLSTGTERSSPAELTDAEESIFSVIHRLHYGLAAGRYADTRCTDLVETVVNLGINTEPALYEFAAESAKFDFRADQYGEYDHF</sequence>
<dbReference type="KEGG" id="ege:EM595_p1018"/>
<dbReference type="PATRIC" id="fig|1619313.3.peg.4203"/>
<dbReference type="AlphaFoldDB" id="A0A0U5L618"/>
<keyword evidence="2" id="KW-1185">Reference proteome</keyword>
<geneLocation type="plasmid" evidence="2">
    <name>pEM02</name>
</geneLocation>
<dbReference type="Proteomes" id="UP000059419">
    <property type="component" value="Plasmid pEM02"/>
</dbReference>
<reference evidence="2" key="1">
    <citation type="submission" date="2015-11" db="EMBL/GenBank/DDBJ databases">
        <authorList>
            <person name="Blom J."/>
        </authorList>
    </citation>
    <scope>NUCLEOTIDE SEQUENCE [LARGE SCALE GENOMIC DNA]</scope>
    <source>
        <plasmid evidence="2">pEM02</plasmid>
    </source>
</reference>
<protein>
    <submittedName>
        <fullName evidence="1">Uncharacterized protein</fullName>
    </submittedName>
</protein>
<gene>
    <name evidence="1" type="ORF">EM595_p1018</name>
</gene>
<dbReference type="EMBL" id="LN907829">
    <property type="protein sequence ID" value="CUU26265.1"/>
    <property type="molecule type" value="Genomic_DNA"/>
</dbReference>
<dbReference type="RefSeq" id="WP_157883957.1">
    <property type="nucleotide sequence ID" value="NZ_JACSXD010000012.1"/>
</dbReference>
<evidence type="ECO:0000313" key="2">
    <source>
        <dbReference type="Proteomes" id="UP000059419"/>
    </source>
</evidence>